<evidence type="ECO:0000256" key="1">
    <source>
        <dbReference type="ARBA" id="ARBA00022490"/>
    </source>
</evidence>
<dbReference type="InterPro" id="IPR000085">
    <property type="entry name" value="RuvA"/>
</dbReference>
<dbReference type="HAMAP" id="MF_00031">
    <property type="entry name" value="DNA_HJ_migration_RuvA"/>
    <property type="match status" value="1"/>
</dbReference>
<dbReference type="GO" id="GO:0009378">
    <property type="term" value="F:four-way junction helicase activity"/>
    <property type="evidence" value="ECO:0007669"/>
    <property type="project" value="InterPro"/>
</dbReference>
<protein>
    <recommendedName>
        <fullName evidence="6">Holliday junction branch migration complex subunit RuvA</fullName>
    </recommendedName>
</protein>
<dbReference type="Gene3D" id="1.10.150.20">
    <property type="entry name" value="5' to 3' exonuclease, C-terminal subdomain"/>
    <property type="match status" value="1"/>
</dbReference>
<accession>A0A410P429</accession>
<dbReference type="GO" id="GO:0000400">
    <property type="term" value="F:four-way junction DNA binding"/>
    <property type="evidence" value="ECO:0007669"/>
    <property type="project" value="UniProtKB-UniRule"/>
</dbReference>
<dbReference type="GO" id="GO:0006281">
    <property type="term" value="P:DNA repair"/>
    <property type="evidence" value="ECO:0007669"/>
    <property type="project" value="UniProtKB-UniRule"/>
</dbReference>
<dbReference type="GO" id="GO:0048476">
    <property type="term" value="C:Holliday junction resolvase complex"/>
    <property type="evidence" value="ECO:0007669"/>
    <property type="project" value="UniProtKB-UniRule"/>
</dbReference>
<keyword evidence="9" id="KW-1185">Reference proteome</keyword>
<dbReference type="NCBIfam" id="TIGR00084">
    <property type="entry name" value="ruvA"/>
    <property type="match status" value="1"/>
</dbReference>
<proteinExistence type="inferred from homology"/>
<evidence type="ECO:0000259" key="7">
    <source>
        <dbReference type="SMART" id="SM00278"/>
    </source>
</evidence>
<comment type="subunit">
    <text evidence="6">Homotetramer. Forms an RuvA(8)-RuvB(12)-Holliday junction (HJ) complex. HJ DNA is sandwiched between 2 RuvA tetramers; dsDNA enters through RuvA and exits via RuvB. An RuvB hexamer assembles on each DNA strand where it exits the tetramer. Each RuvB hexamer is contacted by two RuvA subunits (via domain III) on 2 adjacent RuvB subunits; this complex drives branch migration. In the full resolvosome a probable DNA-RuvA(4)-RuvB(12)-RuvC(2) complex forms which resolves the HJ.</text>
</comment>
<dbReference type="InterPro" id="IPR012340">
    <property type="entry name" value="NA-bd_OB-fold"/>
</dbReference>
<keyword evidence="5 6" id="KW-0234">DNA repair</keyword>
<feature type="domain" description="Helix-hairpin-helix DNA-binding motif class 1" evidence="7">
    <location>
        <begin position="80"/>
        <end position="99"/>
    </location>
</feature>
<dbReference type="EMBL" id="CP019384">
    <property type="protein sequence ID" value="QAT16939.1"/>
    <property type="molecule type" value="Genomic_DNA"/>
</dbReference>
<dbReference type="InterPro" id="IPR011114">
    <property type="entry name" value="RuvA_C"/>
</dbReference>
<evidence type="ECO:0000256" key="6">
    <source>
        <dbReference type="HAMAP-Rule" id="MF_00031"/>
    </source>
</evidence>
<evidence type="ECO:0000313" key="8">
    <source>
        <dbReference type="EMBL" id="QAT16939.1"/>
    </source>
</evidence>
<dbReference type="OrthoDB" id="5293449at2"/>
<comment type="subcellular location">
    <subcellularLocation>
        <location evidence="6">Cytoplasm</location>
    </subcellularLocation>
</comment>
<keyword evidence="8" id="KW-0378">Hydrolase</keyword>
<comment type="caution">
    <text evidence="6">Lacks conserved residue(s) required for the propagation of feature annotation.</text>
</comment>
<dbReference type="SUPFAM" id="SSF47781">
    <property type="entry name" value="RuvA domain 2-like"/>
    <property type="match status" value="1"/>
</dbReference>
<keyword evidence="8" id="KW-0347">Helicase</keyword>
<dbReference type="Pfam" id="PF01330">
    <property type="entry name" value="RuvA_N"/>
    <property type="match status" value="1"/>
</dbReference>
<keyword evidence="4 6" id="KW-0233">DNA recombination</keyword>
<evidence type="ECO:0000256" key="4">
    <source>
        <dbReference type="ARBA" id="ARBA00023172"/>
    </source>
</evidence>
<name>A0A410P429_VELA1</name>
<dbReference type="CDD" id="cd14332">
    <property type="entry name" value="UBA_RuvA_C"/>
    <property type="match status" value="1"/>
</dbReference>
<dbReference type="InterPro" id="IPR013849">
    <property type="entry name" value="DNA_helicase_Holl-junc_RuvA_I"/>
</dbReference>
<sequence>MIARIGGKLIEKRKNSVILENQGIAYEIFLPVITMTALDNHVDQDGCVRFITYHYHQLEPSRSTPVLIGFLNEIEKEFFEEFITVSGIGPKAALRAINTSIASIARAIDEADVAFLKSLPGIGPQRAKEIIAKLQGKIGKFGLIQEEGASKTAPLPKDIIDEAVDILMQLQYKKHEAKEMIQEAIKKQPLFKDAEELLNFVYKQRINSSPSAAVRRARPERYA</sequence>
<dbReference type="InterPro" id="IPR010994">
    <property type="entry name" value="RuvA_2-like"/>
</dbReference>
<dbReference type="KEGG" id="vai:BU251_03930"/>
<keyword evidence="8" id="KW-0547">Nucleotide-binding</keyword>
<evidence type="ECO:0000256" key="5">
    <source>
        <dbReference type="ARBA" id="ARBA00023204"/>
    </source>
</evidence>
<keyword evidence="8" id="KW-0067">ATP-binding</keyword>
<evidence type="ECO:0000256" key="3">
    <source>
        <dbReference type="ARBA" id="ARBA00023125"/>
    </source>
</evidence>
<evidence type="ECO:0000313" key="9">
    <source>
        <dbReference type="Proteomes" id="UP000287243"/>
    </source>
</evidence>
<dbReference type="SMART" id="SM00278">
    <property type="entry name" value="HhH1"/>
    <property type="match status" value="2"/>
</dbReference>
<dbReference type="InterPro" id="IPR003583">
    <property type="entry name" value="Hlx-hairpin-Hlx_DNA-bd_motif"/>
</dbReference>
<dbReference type="GO" id="GO:0006310">
    <property type="term" value="P:DNA recombination"/>
    <property type="evidence" value="ECO:0007669"/>
    <property type="project" value="UniProtKB-UniRule"/>
</dbReference>
<comment type="function">
    <text evidence="6">The RuvA-RuvB-RuvC complex processes Holliday junction (HJ) DNA during genetic recombination and DNA repair, while the RuvA-RuvB complex plays an important role in the rescue of blocked DNA replication forks via replication fork reversal (RFR). RuvA specifically binds to HJ cruciform DNA, conferring on it an open structure. The RuvB hexamer acts as an ATP-dependent pump, pulling dsDNA into and through the RuvAB complex. HJ branch migration allows RuvC to scan DNA until it finds its consensus sequence, where it cleaves and resolves the cruciform DNA.</text>
</comment>
<comment type="similarity">
    <text evidence="6">Belongs to the RuvA family.</text>
</comment>
<dbReference type="RefSeq" id="WP_128699581.1">
    <property type="nucleotide sequence ID" value="NZ_CP019384.1"/>
</dbReference>
<organism evidence="8 9">
    <name type="scientific">Velamenicoccus archaeovorus</name>
    <dbReference type="NCBI Taxonomy" id="1930593"/>
    <lineage>
        <taxon>Bacteria</taxon>
        <taxon>Pseudomonadati</taxon>
        <taxon>Candidatus Omnitrophota</taxon>
        <taxon>Candidatus Velamenicoccus</taxon>
    </lineage>
</organism>
<dbReference type="Gene3D" id="2.40.50.140">
    <property type="entry name" value="Nucleic acid-binding proteins"/>
    <property type="match status" value="1"/>
</dbReference>
<feature type="domain" description="Helix-hairpin-helix DNA-binding motif class 1" evidence="7">
    <location>
        <begin position="114"/>
        <end position="133"/>
    </location>
</feature>
<dbReference type="Proteomes" id="UP000287243">
    <property type="component" value="Chromosome"/>
</dbReference>
<reference evidence="8 9" key="1">
    <citation type="submission" date="2017-01" db="EMBL/GenBank/DDBJ databases">
        <title>First insights into the biology of 'candidatus Vampirococcus archaeovorus'.</title>
        <authorList>
            <person name="Kizina J."/>
            <person name="Jordan S."/>
            <person name="Stueber K."/>
            <person name="Reinhardt R."/>
            <person name="Harder J."/>
        </authorList>
    </citation>
    <scope>NUCLEOTIDE SEQUENCE [LARGE SCALE GENOMIC DNA]</scope>
    <source>
        <strain evidence="8 9">LiM</strain>
    </source>
</reference>
<gene>
    <name evidence="6" type="primary">ruvA</name>
    <name evidence="8" type="ORF">BU251_03930</name>
</gene>
<keyword evidence="1 6" id="KW-0963">Cytoplasm</keyword>
<dbReference type="AlphaFoldDB" id="A0A410P429"/>
<keyword evidence="3 6" id="KW-0238">DNA-binding</keyword>
<keyword evidence="2 6" id="KW-0227">DNA damage</keyword>
<dbReference type="GO" id="GO:0009379">
    <property type="term" value="C:Holliday junction helicase complex"/>
    <property type="evidence" value="ECO:0007669"/>
    <property type="project" value="InterPro"/>
</dbReference>
<feature type="region of interest" description="Domain III" evidence="6">
    <location>
        <begin position="159"/>
        <end position="223"/>
    </location>
</feature>
<dbReference type="GO" id="GO:0005737">
    <property type="term" value="C:cytoplasm"/>
    <property type="evidence" value="ECO:0007669"/>
    <property type="project" value="UniProtKB-SubCell"/>
</dbReference>
<comment type="domain">
    <text evidence="6">Has three domains with a flexible linker between the domains II and III and assumes an 'L' shape. Domain III is highly mobile and contacts RuvB.</text>
</comment>
<evidence type="ECO:0000256" key="2">
    <source>
        <dbReference type="ARBA" id="ARBA00022763"/>
    </source>
</evidence>
<dbReference type="GO" id="GO:0005524">
    <property type="term" value="F:ATP binding"/>
    <property type="evidence" value="ECO:0007669"/>
    <property type="project" value="InterPro"/>
</dbReference>
<dbReference type="Pfam" id="PF14520">
    <property type="entry name" value="HHH_5"/>
    <property type="match status" value="1"/>
</dbReference>